<dbReference type="GO" id="GO:0005886">
    <property type="term" value="C:plasma membrane"/>
    <property type="evidence" value="ECO:0007669"/>
    <property type="project" value="UniProtKB-SubCell"/>
</dbReference>
<dbReference type="Pfam" id="PF01757">
    <property type="entry name" value="Acyl_transf_3"/>
    <property type="match status" value="1"/>
</dbReference>
<evidence type="ECO:0000313" key="11">
    <source>
        <dbReference type="Proteomes" id="UP000078252"/>
    </source>
</evidence>
<feature type="transmembrane region" description="Helical" evidence="7">
    <location>
        <begin position="72"/>
        <end position="91"/>
    </location>
</feature>
<keyword evidence="3" id="KW-1003">Cell membrane</keyword>
<comment type="similarity">
    <text evidence="2">Belongs to the acyltransferase 3 family.</text>
</comment>
<feature type="transmembrane region" description="Helical" evidence="7">
    <location>
        <begin position="152"/>
        <end position="168"/>
    </location>
</feature>
<feature type="transmembrane region" description="Helical" evidence="7">
    <location>
        <begin position="103"/>
        <end position="121"/>
    </location>
</feature>
<evidence type="ECO:0000259" key="9">
    <source>
        <dbReference type="Pfam" id="PF01757"/>
    </source>
</evidence>
<feature type="chain" id="PRO_5046764925" description="Acyltransferase 3 domain-containing protein" evidence="8">
    <location>
        <begin position="21"/>
        <end position="328"/>
    </location>
</feature>
<comment type="caution">
    <text evidence="10">The sequence shown here is derived from an EMBL/GenBank/DDBJ whole genome shotgun (WGS) entry which is preliminary data.</text>
</comment>
<accession>A0A175RL16</accession>
<evidence type="ECO:0000313" key="10">
    <source>
        <dbReference type="EMBL" id="KTR04366.1"/>
    </source>
</evidence>
<evidence type="ECO:0000256" key="6">
    <source>
        <dbReference type="ARBA" id="ARBA00023136"/>
    </source>
</evidence>
<dbReference type="EMBL" id="LDQC01000068">
    <property type="protein sequence ID" value="KTR04366.1"/>
    <property type="molecule type" value="Genomic_DNA"/>
</dbReference>
<feature type="transmembrane region" description="Helical" evidence="7">
    <location>
        <begin position="248"/>
        <end position="268"/>
    </location>
</feature>
<gene>
    <name evidence="10" type="ORF">NS184_12205</name>
</gene>
<keyword evidence="8" id="KW-0732">Signal</keyword>
<feature type="signal peptide" evidence="8">
    <location>
        <begin position="1"/>
        <end position="20"/>
    </location>
</feature>
<evidence type="ECO:0000256" key="3">
    <source>
        <dbReference type="ARBA" id="ARBA00022475"/>
    </source>
</evidence>
<evidence type="ECO:0000256" key="7">
    <source>
        <dbReference type="SAM" id="Phobius"/>
    </source>
</evidence>
<dbReference type="STRING" id="33881.NS184_12205"/>
<comment type="subcellular location">
    <subcellularLocation>
        <location evidence="1">Cell membrane</location>
        <topology evidence="1">Multi-pass membrane protein</topology>
    </subcellularLocation>
</comment>
<sequence>MVRGCCAIAVVLHHATALSAADGWSHAWTDAVDGMLAPLRMPLLMTISGLVLGGALRRPFVSFAVRRAQTLVWPYLLWSMVVLAATGSFVPDAIVRVPTTAPTYLWFLQFLAVFAVTAWFLRRVPRTALIAVAALSVVVSSFVPDTHRADRFTYLLGFFLLGVAIRGWRPARGRALLGRLVGGTATAVLLVATTSHAVRYEAAWAPLVATAVVTLVLSARTATRTARRSAGRRTSVVDALERLGRNAIVPYVTHLVSVLGSLALIGLVDQQRTWPAPIVIASASTSALMIAAALVSVRHRRLVAALFEWPSAAPRARGRRADHAPGVT</sequence>
<dbReference type="GO" id="GO:0009246">
    <property type="term" value="P:enterobacterial common antigen biosynthetic process"/>
    <property type="evidence" value="ECO:0007669"/>
    <property type="project" value="TreeGrafter"/>
</dbReference>
<feature type="transmembrane region" description="Helical" evidence="7">
    <location>
        <begin position="204"/>
        <end position="223"/>
    </location>
</feature>
<dbReference type="AlphaFoldDB" id="A0A175RL16"/>
<protein>
    <recommendedName>
        <fullName evidence="9">Acyltransferase 3 domain-containing protein</fullName>
    </recommendedName>
</protein>
<feature type="transmembrane region" description="Helical" evidence="7">
    <location>
        <begin position="274"/>
        <end position="297"/>
    </location>
</feature>
<proteinExistence type="inferred from homology"/>
<dbReference type="InterPro" id="IPR002656">
    <property type="entry name" value="Acyl_transf_3_dom"/>
</dbReference>
<dbReference type="PANTHER" id="PTHR40074:SF2">
    <property type="entry name" value="O-ACETYLTRANSFERASE WECH"/>
    <property type="match status" value="1"/>
</dbReference>
<feature type="transmembrane region" description="Helical" evidence="7">
    <location>
        <begin position="41"/>
        <end position="60"/>
    </location>
</feature>
<dbReference type="Proteomes" id="UP000078252">
    <property type="component" value="Unassembled WGS sequence"/>
</dbReference>
<feature type="domain" description="Acyltransferase 3" evidence="9">
    <location>
        <begin position="2"/>
        <end position="292"/>
    </location>
</feature>
<evidence type="ECO:0000256" key="5">
    <source>
        <dbReference type="ARBA" id="ARBA00022989"/>
    </source>
</evidence>
<reference evidence="10 11" key="1">
    <citation type="journal article" date="2016" name="Front. Microbiol.">
        <title>Genomic Resource of Rice Seed Associated Bacteria.</title>
        <authorList>
            <person name="Midha S."/>
            <person name="Bansal K."/>
            <person name="Sharma S."/>
            <person name="Kumar N."/>
            <person name="Patil P.P."/>
            <person name="Chaudhry V."/>
            <person name="Patil P.B."/>
        </authorList>
    </citation>
    <scope>NUCLEOTIDE SEQUENCE [LARGE SCALE GENOMIC DNA]</scope>
    <source>
        <strain evidence="10 11">NS184</strain>
    </source>
</reference>
<evidence type="ECO:0000256" key="2">
    <source>
        <dbReference type="ARBA" id="ARBA00007400"/>
    </source>
</evidence>
<keyword evidence="4 7" id="KW-0812">Transmembrane</keyword>
<keyword evidence="6 7" id="KW-0472">Membrane</keyword>
<feature type="transmembrane region" description="Helical" evidence="7">
    <location>
        <begin position="128"/>
        <end position="146"/>
    </location>
</feature>
<dbReference type="PATRIC" id="fig|33881.3.peg.2845"/>
<keyword evidence="5 7" id="KW-1133">Transmembrane helix</keyword>
<dbReference type="PANTHER" id="PTHR40074">
    <property type="entry name" value="O-ACETYLTRANSFERASE WECH"/>
    <property type="match status" value="1"/>
</dbReference>
<dbReference type="GO" id="GO:0016413">
    <property type="term" value="F:O-acetyltransferase activity"/>
    <property type="evidence" value="ECO:0007669"/>
    <property type="project" value="TreeGrafter"/>
</dbReference>
<name>A0A175RL16_9MICO</name>
<feature type="transmembrane region" description="Helical" evidence="7">
    <location>
        <begin position="180"/>
        <end position="198"/>
    </location>
</feature>
<organism evidence="10 11">
    <name type="scientific">Curtobacterium luteum</name>
    <dbReference type="NCBI Taxonomy" id="33881"/>
    <lineage>
        <taxon>Bacteria</taxon>
        <taxon>Bacillati</taxon>
        <taxon>Actinomycetota</taxon>
        <taxon>Actinomycetes</taxon>
        <taxon>Micrococcales</taxon>
        <taxon>Microbacteriaceae</taxon>
        <taxon>Curtobacterium</taxon>
    </lineage>
</organism>
<evidence type="ECO:0000256" key="4">
    <source>
        <dbReference type="ARBA" id="ARBA00022692"/>
    </source>
</evidence>
<evidence type="ECO:0000256" key="8">
    <source>
        <dbReference type="SAM" id="SignalP"/>
    </source>
</evidence>
<evidence type="ECO:0000256" key="1">
    <source>
        <dbReference type="ARBA" id="ARBA00004651"/>
    </source>
</evidence>